<dbReference type="InterPro" id="IPR016169">
    <property type="entry name" value="FAD-bd_PCMH_sub2"/>
</dbReference>
<dbReference type="PANTHER" id="PTHR42973">
    <property type="entry name" value="BINDING OXIDOREDUCTASE, PUTATIVE (AFU_ORTHOLOGUE AFUA_1G17690)-RELATED"/>
    <property type="match status" value="1"/>
</dbReference>
<evidence type="ECO:0000256" key="3">
    <source>
        <dbReference type="ARBA" id="ARBA00022827"/>
    </source>
</evidence>
<evidence type="ECO:0000259" key="6">
    <source>
        <dbReference type="PROSITE" id="PS51387"/>
    </source>
</evidence>
<evidence type="ECO:0000256" key="5">
    <source>
        <dbReference type="SAM" id="SignalP"/>
    </source>
</evidence>
<protein>
    <recommendedName>
        <fullName evidence="6">FAD-binding PCMH-type domain-containing protein</fullName>
    </recommendedName>
</protein>
<dbReference type="InterPro" id="IPR012951">
    <property type="entry name" value="BBE"/>
</dbReference>
<evidence type="ECO:0000256" key="2">
    <source>
        <dbReference type="ARBA" id="ARBA00022630"/>
    </source>
</evidence>
<dbReference type="Pfam" id="PF08031">
    <property type="entry name" value="BBE"/>
    <property type="match status" value="1"/>
</dbReference>
<dbReference type="InterPro" id="IPR036318">
    <property type="entry name" value="FAD-bd_PCMH-like_sf"/>
</dbReference>
<dbReference type="InterPro" id="IPR006094">
    <property type="entry name" value="Oxid_FAD_bind_N"/>
</dbReference>
<gene>
    <name evidence="7" type="ORF">FJTKL_03591</name>
</gene>
<feature type="domain" description="FAD-binding PCMH-type" evidence="6">
    <location>
        <begin position="60"/>
        <end position="230"/>
    </location>
</feature>
<dbReference type="Pfam" id="PF01565">
    <property type="entry name" value="FAD_binding_4"/>
    <property type="match status" value="1"/>
</dbReference>
<dbReference type="SUPFAM" id="SSF56176">
    <property type="entry name" value="FAD-binding/transporter-associated domain-like"/>
    <property type="match status" value="1"/>
</dbReference>
<feature type="chain" id="PRO_5046112401" description="FAD-binding PCMH-type domain-containing protein" evidence="5">
    <location>
        <begin position="21"/>
        <end position="501"/>
    </location>
</feature>
<dbReference type="Gene3D" id="3.30.465.10">
    <property type="match status" value="1"/>
</dbReference>
<sequence>MRHIIRPSIAIAALVGATNGFGVNQTCLDIRGNVSSSSAVILSPLDARYAIAVDHWFASSSQKPACVFEPGTPEDVSIAIRIIARSQTPFALKSGGHASNPGHSSTTGVHISFARMKQVNLSEDKSTVELGMGLTWADAYKELSKDGVNVVGGRVSGPGVGGLTLGGGYSWKTNQFGLTCDTVRTYNVVLPNGTITTASASTNTDLFFALKGGLNRFGIVTSIVYETHPQPPQIWGGQRIYTGDKADALLNATEVFSRTVTDPKAQVILTLEGLPVLSLTPVVLMFYDGPDPGDSFAMFDGIIPVSSGTLKQPFTTFVAAQATQLIQNNRGTSHTVSVSAVTLPLLEAVKGEVQVTSSFTPLSLLNLLTLGQSLTAQIPLHSGSLVSGGVDPFLNYGQYTTDSAYPHADSPLLVSVYCAWGLTIDDEFWINAVKLSVANIKQVAIKEGIFKDSFTAYPNYAIGDMTAEELYGSANAARLRVIKASVDPDEVMELAGGFSLQ</sequence>
<reference evidence="7 8" key="1">
    <citation type="submission" date="2024-03" db="EMBL/GenBank/DDBJ databases">
        <title>A high-quality draft genome sequence of Diaporthe vaccinii, a causative agent of upright dieback and viscid rot disease in cranberry plants.</title>
        <authorList>
            <person name="Sarrasin M."/>
            <person name="Lang B.F."/>
            <person name="Burger G."/>
        </authorList>
    </citation>
    <scope>NUCLEOTIDE SEQUENCE [LARGE SCALE GENOMIC DNA]</scope>
    <source>
        <strain evidence="7 8">IS7</strain>
    </source>
</reference>
<dbReference type="EMBL" id="JBAWTH010000164">
    <property type="protein sequence ID" value="KAL2274188.1"/>
    <property type="molecule type" value="Genomic_DNA"/>
</dbReference>
<organism evidence="7 8">
    <name type="scientific">Diaporthe vaccinii</name>
    <dbReference type="NCBI Taxonomy" id="105482"/>
    <lineage>
        <taxon>Eukaryota</taxon>
        <taxon>Fungi</taxon>
        <taxon>Dikarya</taxon>
        <taxon>Ascomycota</taxon>
        <taxon>Pezizomycotina</taxon>
        <taxon>Sordariomycetes</taxon>
        <taxon>Sordariomycetidae</taxon>
        <taxon>Diaporthales</taxon>
        <taxon>Diaporthaceae</taxon>
        <taxon>Diaporthe</taxon>
        <taxon>Diaporthe eres species complex</taxon>
    </lineage>
</organism>
<evidence type="ECO:0000313" key="7">
    <source>
        <dbReference type="EMBL" id="KAL2274188.1"/>
    </source>
</evidence>
<name>A0ABR4DV48_9PEZI</name>
<comment type="caution">
    <text evidence="7">The sequence shown here is derived from an EMBL/GenBank/DDBJ whole genome shotgun (WGS) entry which is preliminary data.</text>
</comment>
<keyword evidence="5" id="KW-0732">Signal</keyword>
<evidence type="ECO:0000313" key="8">
    <source>
        <dbReference type="Proteomes" id="UP001600888"/>
    </source>
</evidence>
<evidence type="ECO:0000256" key="1">
    <source>
        <dbReference type="ARBA" id="ARBA00005466"/>
    </source>
</evidence>
<proteinExistence type="inferred from homology"/>
<dbReference type="InterPro" id="IPR016166">
    <property type="entry name" value="FAD-bd_PCMH"/>
</dbReference>
<feature type="signal peptide" evidence="5">
    <location>
        <begin position="1"/>
        <end position="20"/>
    </location>
</feature>
<accession>A0ABR4DV48</accession>
<keyword evidence="4" id="KW-0560">Oxidoreductase</keyword>
<dbReference type="Proteomes" id="UP001600888">
    <property type="component" value="Unassembled WGS sequence"/>
</dbReference>
<comment type="similarity">
    <text evidence="1">Belongs to the oxygen-dependent FAD-linked oxidoreductase family.</text>
</comment>
<dbReference type="PANTHER" id="PTHR42973:SF13">
    <property type="entry name" value="FAD-BINDING PCMH-TYPE DOMAIN-CONTAINING PROTEIN"/>
    <property type="match status" value="1"/>
</dbReference>
<dbReference type="PROSITE" id="PS51387">
    <property type="entry name" value="FAD_PCMH"/>
    <property type="match status" value="1"/>
</dbReference>
<dbReference type="InterPro" id="IPR050416">
    <property type="entry name" value="FAD-linked_Oxidoreductase"/>
</dbReference>
<evidence type="ECO:0000256" key="4">
    <source>
        <dbReference type="ARBA" id="ARBA00023002"/>
    </source>
</evidence>
<keyword evidence="8" id="KW-1185">Reference proteome</keyword>
<keyword evidence="3" id="KW-0274">FAD</keyword>
<keyword evidence="2" id="KW-0285">Flavoprotein</keyword>